<evidence type="ECO:0000259" key="3">
    <source>
        <dbReference type="PROSITE" id="PS51186"/>
    </source>
</evidence>
<dbReference type="EMBL" id="SJPW01000006">
    <property type="protein sequence ID" value="TWU48877.1"/>
    <property type="molecule type" value="Genomic_DNA"/>
</dbReference>
<gene>
    <name evidence="4" type="ORF">Poly51_47810</name>
</gene>
<name>A0A5C6EL92_9BACT</name>
<evidence type="ECO:0000313" key="5">
    <source>
        <dbReference type="Proteomes" id="UP000318288"/>
    </source>
</evidence>
<dbReference type="SUPFAM" id="SSF55729">
    <property type="entry name" value="Acyl-CoA N-acyltransferases (Nat)"/>
    <property type="match status" value="1"/>
</dbReference>
<dbReference type="Proteomes" id="UP000318288">
    <property type="component" value="Unassembled WGS sequence"/>
</dbReference>
<dbReference type="RefSeq" id="WP_146460466.1">
    <property type="nucleotide sequence ID" value="NZ_SJPW01000006.1"/>
</dbReference>
<evidence type="ECO:0000256" key="1">
    <source>
        <dbReference type="ARBA" id="ARBA00022679"/>
    </source>
</evidence>
<dbReference type="InterPro" id="IPR016181">
    <property type="entry name" value="Acyl_CoA_acyltransferase"/>
</dbReference>
<dbReference type="Gene3D" id="3.40.630.30">
    <property type="match status" value="1"/>
</dbReference>
<keyword evidence="1 4" id="KW-0808">Transferase</keyword>
<sequence length="179" mass="19711">MTQVTNSLFAVVHPMTTFHCREILESDWLAILRIQGEVYYDFTPESESVMRSKTTLGPRTCFVAVDQERSVVAYCLAHPYPAHQIAVLGAAGPAELEPTTNLFLHDLAVQKDFFGRGVAHALFDHLTTVAQANGYQTMSLVAVQQAAGFWMKMGFTPSTRATINKSYTGDATFMTKAIG</sequence>
<dbReference type="PANTHER" id="PTHR43877">
    <property type="entry name" value="AMINOALKYLPHOSPHONATE N-ACETYLTRANSFERASE-RELATED-RELATED"/>
    <property type="match status" value="1"/>
</dbReference>
<organism evidence="4 5">
    <name type="scientific">Rubripirellula tenax</name>
    <dbReference type="NCBI Taxonomy" id="2528015"/>
    <lineage>
        <taxon>Bacteria</taxon>
        <taxon>Pseudomonadati</taxon>
        <taxon>Planctomycetota</taxon>
        <taxon>Planctomycetia</taxon>
        <taxon>Pirellulales</taxon>
        <taxon>Pirellulaceae</taxon>
        <taxon>Rubripirellula</taxon>
    </lineage>
</organism>
<dbReference type="InterPro" id="IPR000182">
    <property type="entry name" value="GNAT_dom"/>
</dbReference>
<accession>A0A5C6EL92</accession>
<comment type="caution">
    <text evidence="4">The sequence shown here is derived from an EMBL/GenBank/DDBJ whole genome shotgun (WGS) entry which is preliminary data.</text>
</comment>
<feature type="domain" description="N-acetyltransferase" evidence="3">
    <location>
        <begin position="18"/>
        <end position="179"/>
    </location>
</feature>
<dbReference type="GO" id="GO:0016747">
    <property type="term" value="F:acyltransferase activity, transferring groups other than amino-acyl groups"/>
    <property type="evidence" value="ECO:0007669"/>
    <property type="project" value="InterPro"/>
</dbReference>
<dbReference type="PROSITE" id="PS51186">
    <property type="entry name" value="GNAT"/>
    <property type="match status" value="1"/>
</dbReference>
<dbReference type="PANTHER" id="PTHR43877:SF2">
    <property type="entry name" value="AMINOALKYLPHOSPHONATE N-ACETYLTRANSFERASE-RELATED"/>
    <property type="match status" value="1"/>
</dbReference>
<proteinExistence type="predicted"/>
<dbReference type="AlphaFoldDB" id="A0A5C6EL92"/>
<dbReference type="Pfam" id="PF00583">
    <property type="entry name" value="Acetyltransf_1"/>
    <property type="match status" value="1"/>
</dbReference>
<dbReference type="CDD" id="cd04301">
    <property type="entry name" value="NAT_SF"/>
    <property type="match status" value="1"/>
</dbReference>
<keyword evidence="2" id="KW-0012">Acyltransferase</keyword>
<evidence type="ECO:0000256" key="2">
    <source>
        <dbReference type="ARBA" id="ARBA00023315"/>
    </source>
</evidence>
<dbReference type="InterPro" id="IPR050832">
    <property type="entry name" value="Bact_Acetyltransf"/>
</dbReference>
<keyword evidence="5" id="KW-1185">Reference proteome</keyword>
<protein>
    <submittedName>
        <fullName evidence="4">Acetyltransferase (GNAT) family protein</fullName>
    </submittedName>
</protein>
<reference evidence="4 5" key="1">
    <citation type="submission" date="2019-02" db="EMBL/GenBank/DDBJ databases">
        <title>Deep-cultivation of Planctomycetes and their phenomic and genomic characterization uncovers novel biology.</title>
        <authorList>
            <person name="Wiegand S."/>
            <person name="Jogler M."/>
            <person name="Boedeker C."/>
            <person name="Pinto D."/>
            <person name="Vollmers J."/>
            <person name="Rivas-Marin E."/>
            <person name="Kohn T."/>
            <person name="Peeters S.H."/>
            <person name="Heuer A."/>
            <person name="Rast P."/>
            <person name="Oberbeckmann S."/>
            <person name="Bunk B."/>
            <person name="Jeske O."/>
            <person name="Meyerdierks A."/>
            <person name="Storesund J.E."/>
            <person name="Kallscheuer N."/>
            <person name="Luecker S."/>
            <person name="Lage O.M."/>
            <person name="Pohl T."/>
            <person name="Merkel B.J."/>
            <person name="Hornburger P."/>
            <person name="Mueller R.-W."/>
            <person name="Bruemmer F."/>
            <person name="Labrenz M."/>
            <person name="Spormann A.M."/>
            <person name="Op Den Camp H."/>
            <person name="Overmann J."/>
            <person name="Amann R."/>
            <person name="Jetten M.S.M."/>
            <person name="Mascher T."/>
            <person name="Medema M.H."/>
            <person name="Devos D.P."/>
            <person name="Kaster A.-K."/>
            <person name="Ovreas L."/>
            <person name="Rohde M."/>
            <person name="Galperin M.Y."/>
            <person name="Jogler C."/>
        </authorList>
    </citation>
    <scope>NUCLEOTIDE SEQUENCE [LARGE SCALE GENOMIC DNA]</scope>
    <source>
        <strain evidence="4 5">Poly51</strain>
    </source>
</reference>
<dbReference type="OrthoDB" id="9782266at2"/>
<evidence type="ECO:0000313" key="4">
    <source>
        <dbReference type="EMBL" id="TWU48877.1"/>
    </source>
</evidence>